<protein>
    <submittedName>
        <fullName evidence="1">Uncharacterized protein</fullName>
    </submittedName>
</protein>
<evidence type="ECO:0000313" key="2">
    <source>
        <dbReference type="Proteomes" id="UP000001312"/>
    </source>
</evidence>
<dbReference type="HOGENOM" id="CLU_3320293_0_0_1"/>
<reference evidence="2" key="1">
    <citation type="journal article" date="2011" name="PLoS Genet.">
        <title>Genomic analysis of the necrotrophic fungal pathogens Sclerotinia sclerotiorum and Botrytis cinerea.</title>
        <authorList>
            <person name="Amselem J."/>
            <person name="Cuomo C.A."/>
            <person name="van Kan J.A."/>
            <person name="Viaud M."/>
            <person name="Benito E.P."/>
            <person name="Couloux A."/>
            <person name="Coutinho P.M."/>
            <person name="de Vries R.P."/>
            <person name="Dyer P.S."/>
            <person name="Fillinger S."/>
            <person name="Fournier E."/>
            <person name="Gout L."/>
            <person name="Hahn M."/>
            <person name="Kohn L."/>
            <person name="Lapalu N."/>
            <person name="Plummer K.M."/>
            <person name="Pradier J.M."/>
            <person name="Quevillon E."/>
            <person name="Sharon A."/>
            <person name="Simon A."/>
            <person name="ten Have A."/>
            <person name="Tudzynski B."/>
            <person name="Tudzynski P."/>
            <person name="Wincker P."/>
            <person name="Andrew M."/>
            <person name="Anthouard V."/>
            <person name="Beever R.E."/>
            <person name="Beffa R."/>
            <person name="Benoit I."/>
            <person name="Bouzid O."/>
            <person name="Brault B."/>
            <person name="Chen Z."/>
            <person name="Choquer M."/>
            <person name="Collemare J."/>
            <person name="Cotton P."/>
            <person name="Danchin E.G."/>
            <person name="Da Silva C."/>
            <person name="Gautier A."/>
            <person name="Giraud C."/>
            <person name="Giraud T."/>
            <person name="Gonzalez C."/>
            <person name="Grossetete S."/>
            <person name="Guldener U."/>
            <person name="Henrissat B."/>
            <person name="Howlett B.J."/>
            <person name="Kodira C."/>
            <person name="Kretschmer M."/>
            <person name="Lappartient A."/>
            <person name="Leroch M."/>
            <person name="Levis C."/>
            <person name="Mauceli E."/>
            <person name="Neuveglise C."/>
            <person name="Oeser B."/>
            <person name="Pearson M."/>
            <person name="Poulain J."/>
            <person name="Poussereau N."/>
            <person name="Quesneville H."/>
            <person name="Rascle C."/>
            <person name="Schumacher J."/>
            <person name="Segurens B."/>
            <person name="Sexton A."/>
            <person name="Silva E."/>
            <person name="Sirven C."/>
            <person name="Soanes D.M."/>
            <person name="Talbot N.J."/>
            <person name="Templeton M."/>
            <person name="Yandava C."/>
            <person name="Yarden O."/>
            <person name="Zeng Q."/>
            <person name="Rollins J.A."/>
            <person name="Lebrun M.H."/>
            <person name="Dickman M."/>
        </authorList>
    </citation>
    <scope>NUCLEOTIDE SEQUENCE [LARGE SCALE GENOMIC DNA]</scope>
    <source>
        <strain evidence="2">ATCC 18683 / 1980 / Ss-1</strain>
    </source>
</reference>
<proteinExistence type="predicted"/>
<dbReference type="GeneID" id="5484769"/>
<dbReference type="RefSeq" id="XP_001588921.1">
    <property type="nucleotide sequence ID" value="XM_001588871.1"/>
</dbReference>
<gene>
    <name evidence="1" type="ORF">SS1G_10469</name>
</gene>
<keyword evidence="2" id="KW-1185">Reference proteome</keyword>
<sequence length="39" mass="4239">MAVFLVLTGMGAVGFLLSFFTQELSPENDEVGRQGFESN</sequence>
<accession>A7EYQ3</accession>
<evidence type="ECO:0000313" key="1">
    <source>
        <dbReference type="EMBL" id="EDN94595.1"/>
    </source>
</evidence>
<dbReference type="AlphaFoldDB" id="A7EYQ3"/>
<organism evidence="1 2">
    <name type="scientific">Sclerotinia sclerotiorum (strain ATCC 18683 / 1980 / Ss-1)</name>
    <name type="common">White mold</name>
    <name type="synonym">Whetzelinia sclerotiorum</name>
    <dbReference type="NCBI Taxonomy" id="665079"/>
    <lineage>
        <taxon>Eukaryota</taxon>
        <taxon>Fungi</taxon>
        <taxon>Dikarya</taxon>
        <taxon>Ascomycota</taxon>
        <taxon>Pezizomycotina</taxon>
        <taxon>Leotiomycetes</taxon>
        <taxon>Helotiales</taxon>
        <taxon>Sclerotiniaceae</taxon>
        <taxon>Sclerotinia</taxon>
    </lineage>
</organism>
<dbReference type="InParanoid" id="A7EYQ3"/>
<name>A7EYQ3_SCLS1</name>
<dbReference type="EMBL" id="CH476635">
    <property type="protein sequence ID" value="EDN94595.1"/>
    <property type="molecule type" value="Genomic_DNA"/>
</dbReference>
<dbReference type="Proteomes" id="UP000001312">
    <property type="component" value="Unassembled WGS sequence"/>
</dbReference>
<dbReference type="KEGG" id="ssl:SS1G_10469"/>